<dbReference type="Proteomes" id="UP000887572">
    <property type="component" value="Unplaced"/>
</dbReference>
<sequence length="80" mass="8942">MKLRLENVSVKQCSLFSDEFPSFKQSNTGGSGGAGHWYALKRQLAADRQAAEAIVREIKFLIEAKSTRTPVVFTLIQIAW</sequence>
<keyword evidence="1" id="KW-1185">Reference proteome</keyword>
<evidence type="ECO:0000313" key="1">
    <source>
        <dbReference type="Proteomes" id="UP000887572"/>
    </source>
</evidence>
<organism evidence="1 2">
    <name type="scientific">Globodera rostochiensis</name>
    <name type="common">Golden nematode worm</name>
    <name type="synonym">Heterodera rostochiensis</name>
    <dbReference type="NCBI Taxonomy" id="31243"/>
    <lineage>
        <taxon>Eukaryota</taxon>
        <taxon>Metazoa</taxon>
        <taxon>Ecdysozoa</taxon>
        <taxon>Nematoda</taxon>
        <taxon>Chromadorea</taxon>
        <taxon>Rhabditida</taxon>
        <taxon>Tylenchina</taxon>
        <taxon>Tylenchomorpha</taxon>
        <taxon>Tylenchoidea</taxon>
        <taxon>Heteroderidae</taxon>
        <taxon>Heteroderinae</taxon>
        <taxon>Globodera</taxon>
    </lineage>
</organism>
<dbReference type="AlphaFoldDB" id="A0A914HLP7"/>
<protein>
    <submittedName>
        <fullName evidence="2">Uncharacterized protein</fullName>
    </submittedName>
</protein>
<dbReference type="WBParaSite" id="Gr19_v10_g2501.t1">
    <property type="protein sequence ID" value="Gr19_v10_g2501.t1"/>
    <property type="gene ID" value="Gr19_v10_g2501"/>
</dbReference>
<evidence type="ECO:0000313" key="2">
    <source>
        <dbReference type="WBParaSite" id="Gr19_v10_g2501.t1"/>
    </source>
</evidence>
<proteinExistence type="predicted"/>
<accession>A0A914HLP7</accession>
<name>A0A914HLP7_GLORO</name>
<reference evidence="2" key="1">
    <citation type="submission" date="2022-11" db="UniProtKB">
        <authorList>
            <consortium name="WormBaseParasite"/>
        </authorList>
    </citation>
    <scope>IDENTIFICATION</scope>
</reference>